<keyword evidence="7" id="KW-1185">Reference proteome</keyword>
<accession>A0ABR0LDM7</accession>
<dbReference type="InterPro" id="IPR023631">
    <property type="entry name" value="Amidase_dom"/>
</dbReference>
<evidence type="ECO:0000256" key="3">
    <source>
        <dbReference type="ARBA" id="ARBA00012922"/>
    </source>
</evidence>
<protein>
    <recommendedName>
        <fullName evidence="3">amidase</fullName>
        <ecNumber evidence="3">3.5.1.4</ecNumber>
    </recommendedName>
</protein>
<comment type="catalytic activity">
    <reaction evidence="1">
        <text>a monocarboxylic acid amide + H2O = a monocarboxylate + NH4(+)</text>
        <dbReference type="Rhea" id="RHEA:12020"/>
        <dbReference type="ChEBI" id="CHEBI:15377"/>
        <dbReference type="ChEBI" id="CHEBI:28938"/>
        <dbReference type="ChEBI" id="CHEBI:35757"/>
        <dbReference type="ChEBI" id="CHEBI:83628"/>
        <dbReference type="EC" id="3.5.1.4"/>
    </reaction>
</comment>
<dbReference type="Pfam" id="PF01425">
    <property type="entry name" value="Amidase"/>
    <property type="match status" value="1"/>
</dbReference>
<dbReference type="PANTHER" id="PTHR46072:SF6">
    <property type="entry name" value="AMIDASE, PUTATIVE (AFU_ORTHOLOGUE AFUA_1G14530)-RELATED"/>
    <property type="match status" value="1"/>
</dbReference>
<organism evidence="6 7">
    <name type="scientific">Rachicladosporium monterosium</name>
    <dbReference type="NCBI Taxonomy" id="1507873"/>
    <lineage>
        <taxon>Eukaryota</taxon>
        <taxon>Fungi</taxon>
        <taxon>Dikarya</taxon>
        <taxon>Ascomycota</taxon>
        <taxon>Pezizomycotina</taxon>
        <taxon>Dothideomycetes</taxon>
        <taxon>Dothideomycetidae</taxon>
        <taxon>Cladosporiales</taxon>
        <taxon>Cladosporiaceae</taxon>
        <taxon>Rachicladosporium</taxon>
    </lineage>
</organism>
<comment type="caution">
    <text evidence="6">The sequence shown here is derived from an EMBL/GenBank/DDBJ whole genome shotgun (WGS) entry which is preliminary data.</text>
</comment>
<comment type="similarity">
    <text evidence="2">Belongs to the amidase family.</text>
</comment>
<dbReference type="EMBL" id="JAVRRR010000048">
    <property type="protein sequence ID" value="KAK5147240.1"/>
    <property type="molecule type" value="Genomic_DNA"/>
</dbReference>
<dbReference type="InterPro" id="IPR020556">
    <property type="entry name" value="Amidase_CS"/>
</dbReference>
<evidence type="ECO:0000256" key="2">
    <source>
        <dbReference type="ARBA" id="ARBA00009199"/>
    </source>
</evidence>
<evidence type="ECO:0000313" key="6">
    <source>
        <dbReference type="EMBL" id="KAK5147240.1"/>
    </source>
</evidence>
<dbReference type="PROSITE" id="PS00571">
    <property type="entry name" value="AMIDASES"/>
    <property type="match status" value="1"/>
</dbReference>
<name>A0ABR0LDM7_9PEZI</name>
<evidence type="ECO:0000256" key="1">
    <source>
        <dbReference type="ARBA" id="ARBA00001311"/>
    </source>
</evidence>
<evidence type="ECO:0000256" key="4">
    <source>
        <dbReference type="ARBA" id="ARBA00022801"/>
    </source>
</evidence>
<reference evidence="6 7" key="1">
    <citation type="submission" date="2023-08" db="EMBL/GenBank/DDBJ databases">
        <title>Black Yeasts Isolated from many extreme environments.</title>
        <authorList>
            <person name="Coleine C."/>
            <person name="Stajich J.E."/>
            <person name="Selbmann L."/>
        </authorList>
    </citation>
    <scope>NUCLEOTIDE SEQUENCE [LARGE SCALE GENOMIC DNA]</scope>
    <source>
        <strain evidence="6 7">CCFEE 5386</strain>
    </source>
</reference>
<evidence type="ECO:0000313" key="7">
    <source>
        <dbReference type="Proteomes" id="UP001308179"/>
    </source>
</evidence>
<dbReference type="Gene3D" id="3.90.1300.10">
    <property type="entry name" value="Amidase signature (AS) domain"/>
    <property type="match status" value="1"/>
</dbReference>
<gene>
    <name evidence="6" type="ORF">LTR32_001294</name>
</gene>
<dbReference type="SUPFAM" id="SSF75304">
    <property type="entry name" value="Amidase signature (AS) enzymes"/>
    <property type="match status" value="1"/>
</dbReference>
<dbReference type="EC" id="3.5.1.4" evidence="3"/>
<dbReference type="PANTHER" id="PTHR46072">
    <property type="entry name" value="AMIDASE-RELATED-RELATED"/>
    <property type="match status" value="1"/>
</dbReference>
<proteinExistence type="inferred from homology"/>
<sequence>MYAVSHRHSNKPASMHLNPKWEDHLDFNSSMLDHTLNNTLATHTSHCRRITTSKGRTTMPETWQDIAARKQRQRTDRIPKAWLLPAAHLTATNSSGNVLDIPRRCGILSSQEIHISEDLDATALVAGLATGKLKSVDVVTAFCKRAAIAQQLVNCLTEIFFDAAIARAKQLDEQFKKTGKPVGSLHGLPISIKDSFKVKGYDASIGVAGFCFKPATINSALVEVLLEQGAVLYCKTNVPLTMMALDSHNNVFGRTLNPANTALTAGGSSGGEGALVAMRGSPLGIGTDVGGSIRIPAMCNGLVGVKPSHGRVPYAGQEGGALPGSSKIGIESTAGPIARNVRDCEMLLRAVGDGQPWLFDPDVLPQSWEQQGSLHTGSPTTKAGRPLRVGIVRTDGHVTPLPPIQRLLDEVARTLRSSTLPSRDTIEVVDVDISKLGPQLLKVFNGVMSIDGANTWFDHIEATGESLSPWLATRLRRRPQKSLDEVRKLQAQKLELQSEFMKVWKESGGYWARGGKQSSGDLDVIICPVAPHPVPPIDRWNTTNYTSAFNLLDLPSGVLPVRTFAESDMEGELPRGEPLNGWDKINQGLWTEIDQKVYVGSVMSVQIVAPKLMDRRLVESMAVLEKALAPLREVSGRASKL</sequence>
<keyword evidence="4" id="KW-0378">Hydrolase</keyword>
<feature type="domain" description="Amidase" evidence="5">
    <location>
        <begin position="137"/>
        <end position="617"/>
    </location>
</feature>
<dbReference type="Proteomes" id="UP001308179">
    <property type="component" value="Unassembled WGS sequence"/>
</dbReference>
<dbReference type="InterPro" id="IPR036928">
    <property type="entry name" value="AS_sf"/>
</dbReference>
<evidence type="ECO:0000259" key="5">
    <source>
        <dbReference type="Pfam" id="PF01425"/>
    </source>
</evidence>